<protein>
    <submittedName>
        <fullName evidence="2">Uncharacterized protein</fullName>
    </submittedName>
</protein>
<feature type="transmembrane region" description="Helical" evidence="1">
    <location>
        <begin position="50"/>
        <end position="71"/>
    </location>
</feature>
<dbReference type="Proteomes" id="UP001140949">
    <property type="component" value="Unassembled WGS sequence"/>
</dbReference>
<dbReference type="EMBL" id="JANAVB010031814">
    <property type="protein sequence ID" value="KAJ6811290.1"/>
    <property type="molecule type" value="Genomic_DNA"/>
</dbReference>
<keyword evidence="1" id="KW-1133">Transmembrane helix</keyword>
<sequence length="73" mass="8240">MVHLGFLVMEMKLVTGYQKESTDPWRAYMSHPFPVGLGIQLLLPLQDSCLLLEMGLLVFLVMEIGLVSQYLGK</sequence>
<proteinExistence type="predicted"/>
<evidence type="ECO:0000313" key="3">
    <source>
        <dbReference type="Proteomes" id="UP001140949"/>
    </source>
</evidence>
<evidence type="ECO:0000313" key="2">
    <source>
        <dbReference type="EMBL" id="KAJ6811290.1"/>
    </source>
</evidence>
<reference evidence="2" key="1">
    <citation type="journal article" date="2023" name="GigaByte">
        <title>Genome assembly of the bearded iris, Iris pallida Lam.</title>
        <authorList>
            <person name="Bruccoleri R.E."/>
            <person name="Oakeley E.J."/>
            <person name="Faust A.M.E."/>
            <person name="Altorfer M."/>
            <person name="Dessus-Babus S."/>
            <person name="Burckhardt D."/>
            <person name="Oertli M."/>
            <person name="Naumann U."/>
            <person name="Petersen F."/>
            <person name="Wong J."/>
        </authorList>
    </citation>
    <scope>NUCLEOTIDE SEQUENCE</scope>
    <source>
        <strain evidence="2">GSM-AAB239-AS_SAM_17_03QT</strain>
    </source>
</reference>
<keyword evidence="1" id="KW-0812">Transmembrane</keyword>
<organism evidence="2 3">
    <name type="scientific">Iris pallida</name>
    <name type="common">Sweet iris</name>
    <dbReference type="NCBI Taxonomy" id="29817"/>
    <lineage>
        <taxon>Eukaryota</taxon>
        <taxon>Viridiplantae</taxon>
        <taxon>Streptophyta</taxon>
        <taxon>Embryophyta</taxon>
        <taxon>Tracheophyta</taxon>
        <taxon>Spermatophyta</taxon>
        <taxon>Magnoliopsida</taxon>
        <taxon>Liliopsida</taxon>
        <taxon>Asparagales</taxon>
        <taxon>Iridaceae</taxon>
        <taxon>Iridoideae</taxon>
        <taxon>Irideae</taxon>
        <taxon>Iris</taxon>
    </lineage>
</organism>
<keyword evidence="1" id="KW-0472">Membrane</keyword>
<keyword evidence="3" id="KW-1185">Reference proteome</keyword>
<reference evidence="2" key="2">
    <citation type="submission" date="2023-04" db="EMBL/GenBank/DDBJ databases">
        <authorList>
            <person name="Bruccoleri R.E."/>
            <person name="Oakeley E.J."/>
            <person name="Faust A.-M."/>
            <person name="Dessus-Babus S."/>
            <person name="Altorfer M."/>
            <person name="Burckhardt D."/>
            <person name="Oertli M."/>
            <person name="Naumann U."/>
            <person name="Petersen F."/>
            <person name="Wong J."/>
        </authorList>
    </citation>
    <scope>NUCLEOTIDE SEQUENCE</scope>
    <source>
        <strain evidence="2">GSM-AAB239-AS_SAM_17_03QT</strain>
        <tissue evidence="2">Leaf</tissue>
    </source>
</reference>
<accession>A0AAX6F4A1</accession>
<comment type="caution">
    <text evidence="2">The sequence shown here is derived from an EMBL/GenBank/DDBJ whole genome shotgun (WGS) entry which is preliminary data.</text>
</comment>
<evidence type="ECO:0000256" key="1">
    <source>
        <dbReference type="SAM" id="Phobius"/>
    </source>
</evidence>
<name>A0AAX6F4A1_IRIPA</name>
<gene>
    <name evidence="2" type="ORF">M6B38_155620</name>
</gene>
<dbReference type="AlphaFoldDB" id="A0AAX6F4A1"/>